<dbReference type="EMBL" id="HBKN01016054">
    <property type="protein sequence ID" value="CAE2294190.1"/>
    <property type="molecule type" value="Transcribed_RNA"/>
</dbReference>
<proteinExistence type="predicted"/>
<evidence type="ECO:0000313" key="4">
    <source>
        <dbReference type="EMBL" id="CAE2294223.1"/>
    </source>
</evidence>
<dbReference type="EMBL" id="HBKN01016072">
    <property type="protein sequence ID" value="CAE2294223.1"/>
    <property type="molecule type" value="Transcribed_RNA"/>
</dbReference>
<dbReference type="Gene3D" id="3.40.50.11350">
    <property type="match status" value="1"/>
</dbReference>
<evidence type="ECO:0000313" key="5">
    <source>
        <dbReference type="EMBL" id="CAE2294225.1"/>
    </source>
</evidence>
<name>A0A6U5Z6F8_GUITH</name>
<evidence type="ECO:0000313" key="2">
    <source>
        <dbReference type="EMBL" id="CAE2294190.1"/>
    </source>
</evidence>
<dbReference type="EMBL" id="HBKN01016074">
    <property type="protein sequence ID" value="CAE2294225.1"/>
    <property type="molecule type" value="Transcribed_RNA"/>
</dbReference>
<gene>
    <name evidence="2" type="ORF">GTHE00462_LOCUS12546</name>
    <name evidence="3" type="ORF">GTHE00462_LOCUS12561</name>
    <name evidence="4" type="ORF">GTHE00462_LOCUS12564</name>
    <name evidence="5" type="ORF">GTHE00462_LOCUS12566</name>
</gene>
<organism evidence="5">
    <name type="scientific">Guillardia theta</name>
    <name type="common">Cryptophyte</name>
    <name type="synonym">Cryptomonas phi</name>
    <dbReference type="NCBI Taxonomy" id="55529"/>
    <lineage>
        <taxon>Eukaryota</taxon>
        <taxon>Cryptophyceae</taxon>
        <taxon>Pyrenomonadales</taxon>
        <taxon>Geminigeraceae</taxon>
        <taxon>Guillardia</taxon>
    </lineage>
</organism>
<sequence length="671" mass="73622">MKDTGSLRFQCTRTKRAISCAVMGSIALKTVLLLCALCAQAQPRPVLLTLESSPDPNTDVLFNMQTRRMEELVYLALMAERVLVEPQYSFGARNWTWFESSNNNQQAKNEVIHEGVLGLVQEPLSSFFLLDPLQKLLGSNIEPLGGFHSRAGGRVDRLLRFQGPGLPACDRQAASVTSYGYKFSVSAVECLSPWQFSSIDDFLNLLVEGEIVAIQFMPAKFVELRFPSWRQSDVRWDIRKAFSWAKDLVRRAEDFIAAHFGGLNPSNGLGQYLAIHWRRGDRAYRQEMHIHGHVDVALTAPERMVGFVQDVIAGFDLSGIFLATNCGNEQDMMFVEESLGSKRFPSSNRWDESAREAVVEQIIMSRAAVIVVPPGVGNPPNVNDTSNFSLFVIEQRMIDASLLNVTPPPPFFLCCGTSPVLSIWRPAGGDALLDVVEVQVWGAFLPWGMQASILISAGRQLVVEAPLSSSGTVRVFGLKPGQYKMEAILAETGESLEEQEGRRGEEEEEGTSSMVLDSVSFSVTGAPSSSSLAVEVDGRMMVESFDMWAALSRSSFSDGSETSHVNSEGTRISVRWETATSLELSSCVKLCDVDLSCRAVLLLEERGGKCGRVSALEGALSLQDLFVPPSSPEESRPPLTVKAAVKMEEGRRIIGKGSSGCLPLHFVCMRG</sequence>
<protein>
    <submittedName>
        <fullName evidence="5">Uncharacterized protein</fullName>
    </submittedName>
</protein>
<dbReference type="EMBL" id="HBKN01016069">
    <property type="protein sequence ID" value="CAE2294218.1"/>
    <property type="molecule type" value="Transcribed_RNA"/>
</dbReference>
<evidence type="ECO:0000256" key="1">
    <source>
        <dbReference type="SAM" id="MobiDB-lite"/>
    </source>
</evidence>
<accession>A0A6U5Z6F8</accession>
<dbReference type="AlphaFoldDB" id="A0A6U5Z6F8"/>
<evidence type="ECO:0000313" key="3">
    <source>
        <dbReference type="EMBL" id="CAE2294218.1"/>
    </source>
</evidence>
<reference evidence="5" key="1">
    <citation type="submission" date="2021-01" db="EMBL/GenBank/DDBJ databases">
        <authorList>
            <person name="Corre E."/>
            <person name="Pelletier E."/>
            <person name="Niang G."/>
            <person name="Scheremetjew M."/>
            <person name="Finn R."/>
            <person name="Kale V."/>
            <person name="Holt S."/>
            <person name="Cochrane G."/>
            <person name="Meng A."/>
            <person name="Brown T."/>
            <person name="Cohen L."/>
        </authorList>
    </citation>
    <scope>NUCLEOTIDE SEQUENCE</scope>
    <source>
        <strain evidence="5">CCMP 2712</strain>
    </source>
</reference>
<feature type="region of interest" description="Disordered" evidence="1">
    <location>
        <begin position="494"/>
        <end position="514"/>
    </location>
</feature>
<dbReference type="CDD" id="cd11296">
    <property type="entry name" value="O-FucT_like"/>
    <property type="match status" value="1"/>
</dbReference>